<reference evidence="2 3" key="1">
    <citation type="submission" date="2019-04" db="EMBL/GenBank/DDBJ databases">
        <title>Streptomyces oryziradicis sp. nov., a novel actinomycete isolated from rhizosphere soil of rice (Oryza sativa L.).</title>
        <authorList>
            <person name="Li C."/>
        </authorList>
    </citation>
    <scope>NUCLEOTIDE SEQUENCE [LARGE SCALE GENOMIC DNA]</scope>
    <source>
        <strain evidence="2 3">NEAU-C40</strain>
    </source>
</reference>
<dbReference type="EMBL" id="SUMC01000009">
    <property type="protein sequence ID" value="TKA11265.1"/>
    <property type="molecule type" value="Genomic_DNA"/>
</dbReference>
<dbReference type="AlphaFoldDB" id="A0A4U0T8P4"/>
<organism evidence="2 3">
    <name type="scientific">Actinacidiphila oryziradicis</name>
    <dbReference type="NCBI Taxonomy" id="2571141"/>
    <lineage>
        <taxon>Bacteria</taxon>
        <taxon>Bacillati</taxon>
        <taxon>Actinomycetota</taxon>
        <taxon>Actinomycetes</taxon>
        <taxon>Kitasatosporales</taxon>
        <taxon>Streptomycetaceae</taxon>
        <taxon>Actinacidiphila</taxon>
    </lineage>
</organism>
<proteinExistence type="predicted"/>
<dbReference type="PROSITE" id="PS51257">
    <property type="entry name" value="PROKAR_LIPOPROTEIN"/>
    <property type="match status" value="1"/>
</dbReference>
<dbReference type="RefSeq" id="WP_136723678.1">
    <property type="nucleotide sequence ID" value="NZ_SUMC01000009.1"/>
</dbReference>
<feature type="signal peptide" evidence="1">
    <location>
        <begin position="1"/>
        <end position="28"/>
    </location>
</feature>
<gene>
    <name evidence="2" type="ORF">FCI23_13065</name>
</gene>
<keyword evidence="3" id="KW-1185">Reference proteome</keyword>
<keyword evidence="1" id="KW-0732">Signal</keyword>
<evidence type="ECO:0000313" key="3">
    <source>
        <dbReference type="Proteomes" id="UP000305778"/>
    </source>
</evidence>
<feature type="chain" id="PRO_5020720990" evidence="1">
    <location>
        <begin position="29"/>
        <end position="63"/>
    </location>
</feature>
<dbReference type="Proteomes" id="UP000305778">
    <property type="component" value="Unassembled WGS sequence"/>
</dbReference>
<sequence>MLKNITTALAVAAVNALALPATATTAHAATGCGTGVRTAKFYANNTLKGDPKKTACDTLINEN</sequence>
<comment type="caution">
    <text evidence="2">The sequence shown here is derived from an EMBL/GenBank/DDBJ whole genome shotgun (WGS) entry which is preliminary data.</text>
</comment>
<evidence type="ECO:0000313" key="2">
    <source>
        <dbReference type="EMBL" id="TKA11265.1"/>
    </source>
</evidence>
<protein>
    <submittedName>
        <fullName evidence="2">Uncharacterized protein</fullName>
    </submittedName>
</protein>
<accession>A0A4U0T8P4</accession>
<evidence type="ECO:0000256" key="1">
    <source>
        <dbReference type="SAM" id="SignalP"/>
    </source>
</evidence>
<name>A0A4U0T8P4_9ACTN</name>